<evidence type="ECO:0000256" key="3">
    <source>
        <dbReference type="ARBA" id="ARBA00023125"/>
    </source>
</evidence>
<dbReference type="Pfam" id="PF00072">
    <property type="entry name" value="Response_reg"/>
    <property type="match status" value="1"/>
</dbReference>
<dbReference type="SUPFAM" id="SSF46894">
    <property type="entry name" value="C-terminal effector domain of the bipartite response regulators"/>
    <property type="match status" value="1"/>
</dbReference>
<dbReference type="SUPFAM" id="SSF52172">
    <property type="entry name" value="CheY-like"/>
    <property type="match status" value="1"/>
</dbReference>
<dbReference type="CDD" id="cd00383">
    <property type="entry name" value="trans_reg_C"/>
    <property type="match status" value="1"/>
</dbReference>
<dbReference type="PANTHER" id="PTHR48111:SF40">
    <property type="entry name" value="PHOSPHATE REGULON TRANSCRIPTIONAL REGULATORY PROTEIN PHOB"/>
    <property type="match status" value="1"/>
</dbReference>
<name>A0AAE3XKM5_9BACT</name>
<evidence type="ECO:0000313" key="9">
    <source>
        <dbReference type="Proteomes" id="UP001185092"/>
    </source>
</evidence>
<dbReference type="EMBL" id="JAVDQD010000001">
    <property type="protein sequence ID" value="MDR6237481.1"/>
    <property type="molecule type" value="Genomic_DNA"/>
</dbReference>
<dbReference type="FunFam" id="3.40.50.2300:FF:000073">
    <property type="entry name" value="DNA-binding response regulator RprY"/>
    <property type="match status" value="1"/>
</dbReference>
<protein>
    <submittedName>
        <fullName evidence="8">DNA-binding response OmpR family regulator</fullName>
    </submittedName>
</protein>
<dbReference type="SMART" id="SM00862">
    <property type="entry name" value="Trans_reg_C"/>
    <property type="match status" value="1"/>
</dbReference>
<keyword evidence="9" id="KW-1185">Reference proteome</keyword>
<dbReference type="InterPro" id="IPR001789">
    <property type="entry name" value="Sig_transdc_resp-reg_receiver"/>
</dbReference>
<evidence type="ECO:0000313" key="8">
    <source>
        <dbReference type="EMBL" id="MDR6237481.1"/>
    </source>
</evidence>
<dbReference type="Gene3D" id="1.10.10.10">
    <property type="entry name" value="Winged helix-like DNA-binding domain superfamily/Winged helix DNA-binding domain"/>
    <property type="match status" value="1"/>
</dbReference>
<proteinExistence type="predicted"/>
<dbReference type="GO" id="GO:0005829">
    <property type="term" value="C:cytosol"/>
    <property type="evidence" value="ECO:0007669"/>
    <property type="project" value="TreeGrafter"/>
</dbReference>
<reference evidence="8" key="1">
    <citation type="submission" date="2023-07" db="EMBL/GenBank/DDBJ databases">
        <title>Genomic Encyclopedia of Type Strains, Phase IV (KMG-IV): sequencing the most valuable type-strain genomes for metagenomic binning, comparative biology and taxonomic classification.</title>
        <authorList>
            <person name="Goeker M."/>
        </authorList>
    </citation>
    <scope>NUCLEOTIDE SEQUENCE</scope>
    <source>
        <strain evidence="8">DSM 26174</strain>
    </source>
</reference>
<keyword evidence="3 5" id="KW-0238">DNA-binding</keyword>
<dbReference type="InterPro" id="IPR011006">
    <property type="entry name" value="CheY-like_superfamily"/>
</dbReference>
<dbReference type="GO" id="GO:0000156">
    <property type="term" value="F:phosphorelay response regulator activity"/>
    <property type="evidence" value="ECO:0007669"/>
    <property type="project" value="TreeGrafter"/>
</dbReference>
<dbReference type="GO" id="GO:0000976">
    <property type="term" value="F:transcription cis-regulatory region binding"/>
    <property type="evidence" value="ECO:0007669"/>
    <property type="project" value="TreeGrafter"/>
</dbReference>
<gene>
    <name evidence="8" type="ORF">HNQ88_000457</name>
</gene>
<evidence type="ECO:0000259" key="7">
    <source>
        <dbReference type="PROSITE" id="PS51755"/>
    </source>
</evidence>
<dbReference type="InterPro" id="IPR001867">
    <property type="entry name" value="OmpR/PhoB-type_DNA-bd"/>
</dbReference>
<dbReference type="GO" id="GO:0032993">
    <property type="term" value="C:protein-DNA complex"/>
    <property type="evidence" value="ECO:0007669"/>
    <property type="project" value="TreeGrafter"/>
</dbReference>
<dbReference type="GO" id="GO:0006355">
    <property type="term" value="P:regulation of DNA-templated transcription"/>
    <property type="evidence" value="ECO:0007669"/>
    <property type="project" value="InterPro"/>
</dbReference>
<dbReference type="PROSITE" id="PS50110">
    <property type="entry name" value="RESPONSE_REGULATORY"/>
    <property type="match status" value="1"/>
</dbReference>
<dbReference type="InterPro" id="IPR036388">
    <property type="entry name" value="WH-like_DNA-bd_sf"/>
</dbReference>
<feature type="DNA-binding region" description="OmpR/PhoB-type" evidence="5">
    <location>
        <begin position="133"/>
        <end position="230"/>
    </location>
</feature>
<dbReference type="InterPro" id="IPR016032">
    <property type="entry name" value="Sig_transdc_resp-reg_C-effctor"/>
</dbReference>
<comment type="caution">
    <text evidence="8">The sequence shown here is derived from an EMBL/GenBank/DDBJ whole genome shotgun (WGS) entry which is preliminary data.</text>
</comment>
<keyword evidence="2" id="KW-0902">Two-component regulatory system</keyword>
<dbReference type="SMART" id="SM00448">
    <property type="entry name" value="REC"/>
    <property type="match status" value="1"/>
</dbReference>
<feature type="modified residue" description="4-aspartylphosphate" evidence="4">
    <location>
        <position position="55"/>
    </location>
</feature>
<dbReference type="AlphaFoldDB" id="A0AAE3XKM5"/>
<evidence type="ECO:0000256" key="2">
    <source>
        <dbReference type="ARBA" id="ARBA00023012"/>
    </source>
</evidence>
<evidence type="ECO:0000256" key="5">
    <source>
        <dbReference type="PROSITE-ProRule" id="PRU01091"/>
    </source>
</evidence>
<dbReference type="Gene3D" id="3.40.50.2300">
    <property type="match status" value="1"/>
</dbReference>
<feature type="domain" description="Response regulatory" evidence="6">
    <location>
        <begin position="5"/>
        <end position="120"/>
    </location>
</feature>
<keyword evidence="1 4" id="KW-0597">Phosphoprotein</keyword>
<feature type="domain" description="OmpR/PhoB-type" evidence="7">
    <location>
        <begin position="133"/>
        <end position="230"/>
    </location>
</feature>
<dbReference type="InterPro" id="IPR039420">
    <property type="entry name" value="WalR-like"/>
</dbReference>
<evidence type="ECO:0000256" key="1">
    <source>
        <dbReference type="ARBA" id="ARBA00022553"/>
    </source>
</evidence>
<evidence type="ECO:0000259" key="6">
    <source>
        <dbReference type="PROSITE" id="PS50110"/>
    </source>
</evidence>
<organism evidence="8 9">
    <name type="scientific">Aureibacter tunicatorum</name>
    <dbReference type="NCBI Taxonomy" id="866807"/>
    <lineage>
        <taxon>Bacteria</taxon>
        <taxon>Pseudomonadati</taxon>
        <taxon>Bacteroidota</taxon>
        <taxon>Cytophagia</taxon>
        <taxon>Cytophagales</taxon>
        <taxon>Persicobacteraceae</taxon>
        <taxon>Aureibacter</taxon>
    </lineage>
</organism>
<dbReference type="Proteomes" id="UP001185092">
    <property type="component" value="Unassembled WGS sequence"/>
</dbReference>
<sequence>MNKTKLLIVEDDPNLGDILNEYLTVKGYDTTLKTDGEAGFQAFFSENDFDLCLFDVMLPKKDGFTLAQEIRKQNTEVPIIFLTAKSMKEDTIKGLKLGADDYLTKPFNMEELLLRIAALLKRSKKQESSSVETAEFKIGDFEFNTDTQELTVLGEKRKLTSKESELLKMLCQNLNSTLDRSIALKAIWHDDSYFNARSMDVYIAKLRKYLKEDEKVKIMTIHGQGFKLIEIK</sequence>
<evidence type="ECO:0000256" key="4">
    <source>
        <dbReference type="PROSITE-ProRule" id="PRU00169"/>
    </source>
</evidence>
<dbReference type="Gene3D" id="6.10.250.690">
    <property type="match status" value="1"/>
</dbReference>
<dbReference type="RefSeq" id="WP_309936946.1">
    <property type="nucleotide sequence ID" value="NZ_AP025305.1"/>
</dbReference>
<accession>A0AAE3XKM5</accession>
<dbReference type="PANTHER" id="PTHR48111">
    <property type="entry name" value="REGULATOR OF RPOS"/>
    <property type="match status" value="1"/>
</dbReference>
<dbReference type="Pfam" id="PF00486">
    <property type="entry name" value="Trans_reg_C"/>
    <property type="match status" value="1"/>
</dbReference>
<dbReference type="PROSITE" id="PS51755">
    <property type="entry name" value="OMPR_PHOB"/>
    <property type="match status" value="1"/>
</dbReference>